<keyword evidence="5" id="KW-1185">Reference proteome</keyword>
<feature type="compositionally biased region" description="Acidic residues" evidence="2">
    <location>
        <begin position="162"/>
        <end position="171"/>
    </location>
</feature>
<keyword evidence="1" id="KW-0175">Coiled coil</keyword>
<evidence type="ECO:0000256" key="2">
    <source>
        <dbReference type="SAM" id="MobiDB-lite"/>
    </source>
</evidence>
<dbReference type="Gene3D" id="1.20.5.340">
    <property type="match status" value="1"/>
</dbReference>
<feature type="region of interest" description="Disordered" evidence="2">
    <location>
        <begin position="134"/>
        <end position="171"/>
    </location>
</feature>
<name>A0A0C4DY83_MAGP6</name>
<dbReference type="EnsemblFungi" id="MAPG_04994T0">
    <property type="protein sequence ID" value="MAPG_04994T0"/>
    <property type="gene ID" value="MAPG_04994"/>
</dbReference>
<evidence type="ECO:0000313" key="4">
    <source>
        <dbReference type="EnsemblFungi" id="MAPG_04994T0"/>
    </source>
</evidence>
<dbReference type="VEuPathDB" id="FungiDB:MAPG_04994"/>
<evidence type="ECO:0000313" key="3">
    <source>
        <dbReference type="EMBL" id="KLU85975.1"/>
    </source>
</evidence>
<evidence type="ECO:0000313" key="5">
    <source>
        <dbReference type="Proteomes" id="UP000011715"/>
    </source>
</evidence>
<feature type="coiled-coil region" evidence="1">
    <location>
        <begin position="192"/>
        <end position="275"/>
    </location>
</feature>
<accession>A0A0C4DY83</accession>
<evidence type="ECO:0000256" key="1">
    <source>
        <dbReference type="SAM" id="Coils"/>
    </source>
</evidence>
<sequence length="278" mass="31227">MKLTKSPLRSAGSPVRPPVTAIELLRRLFCGVWVSLGLNPSEDDHGPDHAFFQRSTFTFSDSGSWASGRRDGQSTSPGPCAMARIKLLARSPFRPAFAGDPLDDICVPIRPKHYGTLVDADTIGQLQGLLANHPQASSRPDLERSSSDGPEQQQQQHREVEAEPAEPDAETLELQRKAREWRAVALHNKTFIGFFQERAAAAQQRVEQLERDIANLERKYDGLRGAYEDLGQEFEQLQFRSDHVGDAYRNLQQTYADLSQDYQQLMQTAEESEQEATF</sequence>
<reference evidence="3" key="1">
    <citation type="submission" date="2010-05" db="EMBL/GenBank/DDBJ databases">
        <title>The Genome Sequence of Magnaporthe poae strain ATCC 64411.</title>
        <authorList>
            <consortium name="The Broad Institute Genome Sequencing Platform"/>
            <consortium name="Broad Institute Genome Sequencing Center for Infectious Disease"/>
            <person name="Ma L.-J."/>
            <person name="Dead R."/>
            <person name="Young S."/>
            <person name="Zeng Q."/>
            <person name="Koehrsen M."/>
            <person name="Alvarado L."/>
            <person name="Berlin A."/>
            <person name="Chapman S.B."/>
            <person name="Chen Z."/>
            <person name="Freedman E."/>
            <person name="Gellesch M."/>
            <person name="Goldberg J."/>
            <person name="Griggs A."/>
            <person name="Gujja S."/>
            <person name="Heilman E.R."/>
            <person name="Heiman D."/>
            <person name="Hepburn T."/>
            <person name="Howarth C."/>
            <person name="Jen D."/>
            <person name="Larson L."/>
            <person name="Mehta T."/>
            <person name="Neiman D."/>
            <person name="Pearson M."/>
            <person name="Roberts A."/>
            <person name="Saif S."/>
            <person name="Shea T."/>
            <person name="Shenoy N."/>
            <person name="Sisk P."/>
            <person name="Stolte C."/>
            <person name="Sykes S."/>
            <person name="Walk T."/>
            <person name="White J."/>
            <person name="Yandava C."/>
            <person name="Haas B."/>
            <person name="Nusbaum C."/>
            <person name="Birren B."/>
        </authorList>
    </citation>
    <scope>NUCLEOTIDE SEQUENCE</scope>
    <source>
        <strain evidence="3">ATCC 64411</strain>
    </source>
</reference>
<dbReference type="EMBL" id="GL876969">
    <property type="protein sequence ID" value="KLU85975.1"/>
    <property type="molecule type" value="Genomic_DNA"/>
</dbReference>
<protein>
    <submittedName>
        <fullName evidence="3 4">Uncharacterized protein</fullName>
    </submittedName>
</protein>
<dbReference type="Proteomes" id="UP000011715">
    <property type="component" value="Unassembled WGS sequence"/>
</dbReference>
<dbReference type="EMBL" id="ADBL01001170">
    <property type="status" value="NOT_ANNOTATED_CDS"/>
    <property type="molecule type" value="Genomic_DNA"/>
</dbReference>
<reference evidence="4" key="4">
    <citation type="journal article" date="2015" name="G3 (Bethesda)">
        <title>Genome sequences of three phytopathogenic species of the Magnaporthaceae family of fungi.</title>
        <authorList>
            <person name="Okagaki L.H."/>
            <person name="Nunes C.C."/>
            <person name="Sailsbery J."/>
            <person name="Clay B."/>
            <person name="Brown D."/>
            <person name="John T."/>
            <person name="Oh Y."/>
            <person name="Young N."/>
            <person name="Fitzgerald M."/>
            <person name="Haas B.J."/>
            <person name="Zeng Q."/>
            <person name="Young S."/>
            <person name="Adiconis X."/>
            <person name="Fan L."/>
            <person name="Levin J.Z."/>
            <person name="Mitchell T.K."/>
            <person name="Okubara P.A."/>
            <person name="Farman M.L."/>
            <person name="Kohn L.M."/>
            <person name="Birren B."/>
            <person name="Ma L.-J."/>
            <person name="Dean R.A."/>
        </authorList>
    </citation>
    <scope>NUCLEOTIDE SEQUENCE</scope>
    <source>
        <strain evidence="4">ATCC 64411 / 73-15</strain>
    </source>
</reference>
<reference evidence="4" key="5">
    <citation type="submission" date="2015-06" db="UniProtKB">
        <authorList>
            <consortium name="EnsemblFungi"/>
        </authorList>
    </citation>
    <scope>IDENTIFICATION</scope>
    <source>
        <strain evidence="4">ATCC 64411</strain>
    </source>
</reference>
<reference evidence="5" key="2">
    <citation type="submission" date="2010-05" db="EMBL/GenBank/DDBJ databases">
        <title>The genome sequence of Magnaporthe poae strain ATCC 64411.</title>
        <authorList>
            <person name="Ma L.-J."/>
            <person name="Dead R."/>
            <person name="Young S."/>
            <person name="Zeng Q."/>
            <person name="Koehrsen M."/>
            <person name="Alvarado L."/>
            <person name="Berlin A."/>
            <person name="Chapman S.B."/>
            <person name="Chen Z."/>
            <person name="Freedman E."/>
            <person name="Gellesch M."/>
            <person name="Goldberg J."/>
            <person name="Griggs A."/>
            <person name="Gujja S."/>
            <person name="Heilman E.R."/>
            <person name="Heiman D."/>
            <person name="Hepburn T."/>
            <person name="Howarth C."/>
            <person name="Jen D."/>
            <person name="Larson L."/>
            <person name="Mehta T."/>
            <person name="Neiman D."/>
            <person name="Pearson M."/>
            <person name="Roberts A."/>
            <person name="Saif S."/>
            <person name="Shea T."/>
            <person name="Shenoy N."/>
            <person name="Sisk P."/>
            <person name="Stolte C."/>
            <person name="Sykes S."/>
            <person name="Walk T."/>
            <person name="White J."/>
            <person name="Yandava C."/>
            <person name="Haas B."/>
            <person name="Nusbaum C."/>
            <person name="Birren B."/>
        </authorList>
    </citation>
    <scope>NUCLEOTIDE SEQUENCE [LARGE SCALE GENOMIC DNA]</scope>
    <source>
        <strain evidence="5">ATCC 64411 / 73-15</strain>
    </source>
</reference>
<proteinExistence type="predicted"/>
<organism evidence="4 5">
    <name type="scientific">Magnaporthiopsis poae (strain ATCC 64411 / 73-15)</name>
    <name type="common">Kentucky bluegrass fungus</name>
    <name type="synonym">Magnaporthe poae</name>
    <dbReference type="NCBI Taxonomy" id="644358"/>
    <lineage>
        <taxon>Eukaryota</taxon>
        <taxon>Fungi</taxon>
        <taxon>Dikarya</taxon>
        <taxon>Ascomycota</taxon>
        <taxon>Pezizomycotina</taxon>
        <taxon>Sordariomycetes</taxon>
        <taxon>Sordariomycetidae</taxon>
        <taxon>Magnaporthales</taxon>
        <taxon>Magnaporthaceae</taxon>
        <taxon>Magnaporthiopsis</taxon>
    </lineage>
</organism>
<dbReference type="AlphaFoldDB" id="A0A0C4DY83"/>
<gene>
    <name evidence="3" type="ORF">MAPG_04994</name>
</gene>
<reference evidence="3" key="3">
    <citation type="submission" date="2011-03" db="EMBL/GenBank/DDBJ databases">
        <title>Annotation of Magnaporthe poae ATCC 64411.</title>
        <authorList>
            <person name="Ma L.-J."/>
            <person name="Dead R."/>
            <person name="Young S.K."/>
            <person name="Zeng Q."/>
            <person name="Gargeya S."/>
            <person name="Fitzgerald M."/>
            <person name="Haas B."/>
            <person name="Abouelleil A."/>
            <person name="Alvarado L."/>
            <person name="Arachchi H.M."/>
            <person name="Berlin A."/>
            <person name="Brown A."/>
            <person name="Chapman S.B."/>
            <person name="Chen Z."/>
            <person name="Dunbar C."/>
            <person name="Freedman E."/>
            <person name="Gearin G."/>
            <person name="Gellesch M."/>
            <person name="Goldberg J."/>
            <person name="Griggs A."/>
            <person name="Gujja S."/>
            <person name="Heiman D."/>
            <person name="Howarth C."/>
            <person name="Larson L."/>
            <person name="Lui A."/>
            <person name="MacDonald P.J.P."/>
            <person name="Mehta T."/>
            <person name="Montmayeur A."/>
            <person name="Murphy C."/>
            <person name="Neiman D."/>
            <person name="Pearson M."/>
            <person name="Priest M."/>
            <person name="Roberts A."/>
            <person name="Saif S."/>
            <person name="Shea T."/>
            <person name="Shenoy N."/>
            <person name="Sisk P."/>
            <person name="Stolte C."/>
            <person name="Sykes S."/>
            <person name="Yandava C."/>
            <person name="Wortman J."/>
            <person name="Nusbaum C."/>
            <person name="Birren B."/>
        </authorList>
    </citation>
    <scope>NUCLEOTIDE SEQUENCE</scope>
    <source>
        <strain evidence="3">ATCC 64411</strain>
    </source>
</reference>